<evidence type="ECO:0000256" key="1">
    <source>
        <dbReference type="SAM" id="Coils"/>
    </source>
</evidence>
<evidence type="ECO:0000256" key="2">
    <source>
        <dbReference type="SAM" id="MobiDB-lite"/>
    </source>
</evidence>
<dbReference type="PANTHER" id="PTHR47968:SF54">
    <property type="entry name" value="KINESIN-LIKE PROTEIN NACK2"/>
    <property type="match status" value="1"/>
</dbReference>
<feature type="coiled-coil region" evidence="1">
    <location>
        <begin position="3"/>
        <end position="71"/>
    </location>
</feature>
<accession>A0AAD2DUF6</accession>
<dbReference type="GO" id="GO:0007018">
    <property type="term" value="P:microtubule-based movement"/>
    <property type="evidence" value="ECO:0007669"/>
    <property type="project" value="InterPro"/>
</dbReference>
<evidence type="ECO:0000313" key="3">
    <source>
        <dbReference type="EMBL" id="CAI9763765.1"/>
    </source>
</evidence>
<keyword evidence="4" id="KW-1185">Reference proteome</keyword>
<feature type="compositionally biased region" description="Basic and acidic residues" evidence="2">
    <location>
        <begin position="288"/>
        <end position="306"/>
    </location>
</feature>
<protein>
    <submittedName>
        <fullName evidence="3">Uncharacterized protein</fullName>
    </submittedName>
</protein>
<gene>
    <name evidence="3" type="ORF">FPE_LOCUS11195</name>
</gene>
<feature type="region of interest" description="Disordered" evidence="2">
    <location>
        <begin position="222"/>
        <end position="306"/>
    </location>
</feature>
<sequence length="306" mass="35133">MSKKALVKQLQKELARLENELRNLTSLAASGDSASALKEKEMLIEKMEKEIRELTQQRDLARSRAEDLIHTGEAYQIPRSWDDNYEKRSWADEYSASEASEIIDTTRSDVAHLIYLTNAKALTPTSVKNHSLRMLKCNFCRMTPPRDYILINILVLIHVKVGRRLLKKLMRISKITARKSNVLNCLPLLMEITIQDNLLVHPMKEISDLGCAIPRSKSCTQLPLPMQKSQSSEFTEENESTSPDEFEKESPKRQDDNHGKLSKIEPTAMMKIYAEKTWRSQPFEDLEAEKTLKEPEKTKDDGSKKD</sequence>
<feature type="compositionally biased region" description="Acidic residues" evidence="2">
    <location>
        <begin position="234"/>
        <end position="247"/>
    </location>
</feature>
<dbReference type="GO" id="GO:0003777">
    <property type="term" value="F:microtubule motor activity"/>
    <property type="evidence" value="ECO:0007669"/>
    <property type="project" value="InterPro"/>
</dbReference>
<feature type="compositionally biased region" description="Basic and acidic residues" evidence="2">
    <location>
        <begin position="248"/>
        <end position="263"/>
    </location>
</feature>
<reference evidence="3" key="1">
    <citation type="submission" date="2023-05" db="EMBL/GenBank/DDBJ databases">
        <authorList>
            <person name="Huff M."/>
        </authorList>
    </citation>
    <scope>NUCLEOTIDE SEQUENCE</scope>
</reference>
<evidence type="ECO:0000313" key="4">
    <source>
        <dbReference type="Proteomes" id="UP000834106"/>
    </source>
</evidence>
<organism evidence="3 4">
    <name type="scientific">Fraxinus pennsylvanica</name>
    <dbReference type="NCBI Taxonomy" id="56036"/>
    <lineage>
        <taxon>Eukaryota</taxon>
        <taxon>Viridiplantae</taxon>
        <taxon>Streptophyta</taxon>
        <taxon>Embryophyta</taxon>
        <taxon>Tracheophyta</taxon>
        <taxon>Spermatophyta</taxon>
        <taxon>Magnoliopsida</taxon>
        <taxon>eudicotyledons</taxon>
        <taxon>Gunneridae</taxon>
        <taxon>Pentapetalae</taxon>
        <taxon>asterids</taxon>
        <taxon>lamiids</taxon>
        <taxon>Lamiales</taxon>
        <taxon>Oleaceae</taxon>
        <taxon>Oleeae</taxon>
        <taxon>Fraxinus</taxon>
    </lineage>
</organism>
<keyword evidence="1" id="KW-0175">Coiled coil</keyword>
<dbReference type="AlphaFoldDB" id="A0AAD2DUF6"/>
<dbReference type="InterPro" id="IPR027640">
    <property type="entry name" value="Kinesin-like_fam"/>
</dbReference>
<name>A0AAD2DUF6_9LAMI</name>
<dbReference type="EMBL" id="OU503041">
    <property type="protein sequence ID" value="CAI9763765.1"/>
    <property type="molecule type" value="Genomic_DNA"/>
</dbReference>
<dbReference type="Proteomes" id="UP000834106">
    <property type="component" value="Chromosome 6"/>
</dbReference>
<proteinExistence type="predicted"/>
<dbReference type="PANTHER" id="PTHR47968">
    <property type="entry name" value="CENTROMERE PROTEIN E"/>
    <property type="match status" value="1"/>
</dbReference>